<name>A0A137P0T5_CONC2</name>
<organism evidence="2 3">
    <name type="scientific">Conidiobolus coronatus (strain ATCC 28846 / CBS 209.66 / NRRL 28638)</name>
    <name type="common">Delacroixia coronata</name>
    <dbReference type="NCBI Taxonomy" id="796925"/>
    <lineage>
        <taxon>Eukaryota</taxon>
        <taxon>Fungi</taxon>
        <taxon>Fungi incertae sedis</taxon>
        <taxon>Zoopagomycota</taxon>
        <taxon>Entomophthoromycotina</taxon>
        <taxon>Entomophthoromycetes</taxon>
        <taxon>Entomophthorales</taxon>
        <taxon>Ancylistaceae</taxon>
        <taxon>Conidiobolus</taxon>
    </lineage>
</organism>
<feature type="compositionally biased region" description="Polar residues" evidence="1">
    <location>
        <begin position="262"/>
        <end position="274"/>
    </location>
</feature>
<feature type="region of interest" description="Disordered" evidence="1">
    <location>
        <begin position="262"/>
        <end position="346"/>
    </location>
</feature>
<sequence length="346" mass="38899">MQSDEQEQQSNQENNNMELEEQMTIAEERDTVNAEEENSSNNDDNSNTNNIDNSLNTSTTPAPQLVSTISSLAPTNGLTQNQSTPNYVPLGSLIMYDIRDHGDGTLSCQLQYKLPLANVLEVLASPTLSGFDLPSFHHWTIKFRKQLTNLNVSIWFKGGHNLGLKINLFTPKPNINLNTQLGPEQCDLMFSCSYTPNQYIKHQGIWFTVTSGIDNWSKKLIDLVDSYKSSQGEPVMIVLLTDIRFTRDSAWDGAINELNSQKQKDINLQTSPESSRNKTDKAEGDDDEDEEEDEDDGEDTEMEVDEEDSEEEKEKTETASSEAQLKGFDLDELPDPEEINDPMDTS</sequence>
<reference evidence="2 3" key="1">
    <citation type="journal article" date="2015" name="Genome Biol. Evol.">
        <title>Phylogenomic analyses indicate that early fungi evolved digesting cell walls of algal ancestors of land plants.</title>
        <authorList>
            <person name="Chang Y."/>
            <person name="Wang S."/>
            <person name="Sekimoto S."/>
            <person name="Aerts A.L."/>
            <person name="Choi C."/>
            <person name="Clum A."/>
            <person name="LaButti K.M."/>
            <person name="Lindquist E.A."/>
            <person name="Yee Ngan C."/>
            <person name="Ohm R.A."/>
            <person name="Salamov A.A."/>
            <person name="Grigoriev I.V."/>
            <person name="Spatafora J.W."/>
            <person name="Berbee M.L."/>
        </authorList>
    </citation>
    <scope>NUCLEOTIDE SEQUENCE [LARGE SCALE GENOMIC DNA]</scope>
    <source>
        <strain evidence="2 3">NRRL 28638</strain>
    </source>
</reference>
<feature type="non-terminal residue" evidence="2">
    <location>
        <position position="346"/>
    </location>
</feature>
<feature type="compositionally biased region" description="Acidic residues" evidence="1">
    <location>
        <begin position="330"/>
        <end position="346"/>
    </location>
</feature>
<feature type="compositionally biased region" description="Low complexity" evidence="1">
    <location>
        <begin position="39"/>
        <end position="60"/>
    </location>
</feature>
<feature type="region of interest" description="Disordered" evidence="1">
    <location>
        <begin position="1"/>
        <end position="62"/>
    </location>
</feature>
<dbReference type="EMBL" id="KQ964572">
    <property type="protein sequence ID" value="KXN68501.1"/>
    <property type="molecule type" value="Genomic_DNA"/>
</dbReference>
<feature type="compositionally biased region" description="Acidic residues" evidence="1">
    <location>
        <begin position="283"/>
        <end position="311"/>
    </location>
</feature>
<keyword evidence="3" id="KW-1185">Reference proteome</keyword>
<feature type="compositionally biased region" description="Low complexity" evidence="1">
    <location>
        <begin position="8"/>
        <end position="17"/>
    </location>
</feature>
<gene>
    <name evidence="2" type="ORF">CONCODRAFT_79717</name>
</gene>
<dbReference type="AlphaFoldDB" id="A0A137P0T5"/>
<dbReference type="Proteomes" id="UP000070444">
    <property type="component" value="Unassembled WGS sequence"/>
</dbReference>
<evidence type="ECO:0000256" key="1">
    <source>
        <dbReference type="SAM" id="MobiDB-lite"/>
    </source>
</evidence>
<accession>A0A137P0T5</accession>
<evidence type="ECO:0000313" key="2">
    <source>
        <dbReference type="EMBL" id="KXN68501.1"/>
    </source>
</evidence>
<evidence type="ECO:0000313" key="3">
    <source>
        <dbReference type="Proteomes" id="UP000070444"/>
    </source>
</evidence>
<protein>
    <submittedName>
        <fullName evidence="2">Uncharacterized protein</fullName>
    </submittedName>
</protein>
<proteinExistence type="predicted"/>